<evidence type="ECO:0000256" key="4">
    <source>
        <dbReference type="ARBA" id="ARBA00022989"/>
    </source>
</evidence>
<dbReference type="InterPro" id="IPR023353">
    <property type="entry name" value="LemA-like_dom_sf"/>
</dbReference>
<dbReference type="PANTHER" id="PTHR34478">
    <property type="entry name" value="PROTEIN LEMA"/>
    <property type="match status" value="1"/>
</dbReference>
<evidence type="ECO:0000313" key="8">
    <source>
        <dbReference type="Proteomes" id="UP000823641"/>
    </source>
</evidence>
<evidence type="ECO:0000256" key="3">
    <source>
        <dbReference type="ARBA" id="ARBA00022692"/>
    </source>
</evidence>
<evidence type="ECO:0000256" key="6">
    <source>
        <dbReference type="SAM" id="Phobius"/>
    </source>
</evidence>
<comment type="subcellular location">
    <subcellularLocation>
        <location evidence="1">Membrane</location>
        <topology evidence="1">Single-pass membrane protein</topology>
    </subcellularLocation>
</comment>
<dbReference type="Gene3D" id="1.20.1440.20">
    <property type="entry name" value="LemA-like domain"/>
    <property type="match status" value="1"/>
</dbReference>
<protein>
    <submittedName>
        <fullName evidence="7">LemA family protein</fullName>
    </submittedName>
</protein>
<proteinExistence type="inferred from homology"/>
<feature type="transmembrane region" description="Helical" evidence="6">
    <location>
        <begin position="6"/>
        <end position="23"/>
    </location>
</feature>
<comment type="similarity">
    <text evidence="2">Belongs to the LemA family.</text>
</comment>
<evidence type="ECO:0000256" key="5">
    <source>
        <dbReference type="ARBA" id="ARBA00023136"/>
    </source>
</evidence>
<dbReference type="Proteomes" id="UP000823641">
    <property type="component" value="Unassembled WGS sequence"/>
</dbReference>
<evidence type="ECO:0000256" key="1">
    <source>
        <dbReference type="ARBA" id="ARBA00004167"/>
    </source>
</evidence>
<organism evidence="7 8">
    <name type="scientific">Candidatus Gallipaludibacter merdavium</name>
    <dbReference type="NCBI Taxonomy" id="2840839"/>
    <lineage>
        <taxon>Bacteria</taxon>
        <taxon>Pseudomonadati</taxon>
        <taxon>Bacteroidota</taxon>
        <taxon>Bacteroidia</taxon>
        <taxon>Bacteroidales</taxon>
        <taxon>Candidatus Gallipaludibacter</taxon>
    </lineage>
</organism>
<dbReference type="PANTHER" id="PTHR34478:SF2">
    <property type="entry name" value="MEMBRANE PROTEIN"/>
    <property type="match status" value="1"/>
</dbReference>
<dbReference type="AlphaFoldDB" id="A0A9D9HV41"/>
<dbReference type="GO" id="GO:0016020">
    <property type="term" value="C:membrane"/>
    <property type="evidence" value="ECO:0007669"/>
    <property type="project" value="UniProtKB-SubCell"/>
</dbReference>
<evidence type="ECO:0000313" key="7">
    <source>
        <dbReference type="EMBL" id="MBO8460867.1"/>
    </source>
</evidence>
<dbReference type="Pfam" id="PF04011">
    <property type="entry name" value="LemA"/>
    <property type="match status" value="1"/>
</dbReference>
<keyword evidence="5 6" id="KW-0472">Membrane</keyword>
<gene>
    <name evidence="7" type="ORF">IAA73_11145</name>
</gene>
<keyword evidence="4 6" id="KW-1133">Transmembrane helix</keyword>
<comment type="caution">
    <text evidence="7">The sequence shown here is derived from an EMBL/GenBank/DDBJ whole genome shotgun (WGS) entry which is preliminary data.</text>
</comment>
<dbReference type="SUPFAM" id="SSF140478">
    <property type="entry name" value="LemA-like"/>
    <property type="match status" value="1"/>
</dbReference>
<reference evidence="7" key="2">
    <citation type="journal article" date="2021" name="PeerJ">
        <title>Extensive microbial diversity within the chicken gut microbiome revealed by metagenomics and culture.</title>
        <authorList>
            <person name="Gilroy R."/>
            <person name="Ravi A."/>
            <person name="Getino M."/>
            <person name="Pursley I."/>
            <person name="Horton D.L."/>
            <person name="Alikhan N.F."/>
            <person name="Baker D."/>
            <person name="Gharbi K."/>
            <person name="Hall N."/>
            <person name="Watson M."/>
            <person name="Adriaenssens E.M."/>
            <person name="Foster-Nyarko E."/>
            <person name="Jarju S."/>
            <person name="Secka A."/>
            <person name="Antonio M."/>
            <person name="Oren A."/>
            <person name="Chaudhuri R.R."/>
            <person name="La Ragione R."/>
            <person name="Hildebrand F."/>
            <person name="Pallen M.J."/>
        </authorList>
    </citation>
    <scope>NUCLEOTIDE SEQUENCE</scope>
    <source>
        <strain evidence="7">G3-3990</strain>
    </source>
</reference>
<reference evidence="7" key="1">
    <citation type="submission" date="2020-10" db="EMBL/GenBank/DDBJ databases">
        <authorList>
            <person name="Gilroy R."/>
        </authorList>
    </citation>
    <scope>NUCLEOTIDE SEQUENCE</scope>
    <source>
        <strain evidence="7">G3-3990</strain>
    </source>
</reference>
<evidence type="ECO:0000256" key="2">
    <source>
        <dbReference type="ARBA" id="ARBA00008854"/>
    </source>
</evidence>
<sequence>MKKTTIILVAVIAVIVLIGLWIGRGYNKMVTAEEQVSKDWAQVENQYQRRADLIPNLVATVKGYAEHEQSTLEAVVSARAEAINTKIDANNLTEEQLAEFQAKQGELGMALGRLLAITENYPDLKANQNFLELQSQLEGTENRITVARNAFNTSAQGFNTYIRRFPNNLIASMFSFEKKPYFQAEEGAEKAPEVVF</sequence>
<name>A0A9D9HV41_9BACT</name>
<keyword evidence="3 6" id="KW-0812">Transmembrane</keyword>
<dbReference type="InterPro" id="IPR007156">
    <property type="entry name" value="MamQ_LemA"/>
</dbReference>
<dbReference type="EMBL" id="JADIMG010000101">
    <property type="protein sequence ID" value="MBO8460867.1"/>
    <property type="molecule type" value="Genomic_DNA"/>
</dbReference>
<accession>A0A9D9HV41</accession>